<dbReference type="Pfam" id="PF06968">
    <property type="entry name" value="BATS"/>
    <property type="match status" value="1"/>
</dbReference>
<dbReference type="SFLD" id="SFLDS00029">
    <property type="entry name" value="Radical_SAM"/>
    <property type="match status" value="1"/>
</dbReference>
<dbReference type="GO" id="GO:0003824">
    <property type="term" value="F:catalytic activity"/>
    <property type="evidence" value="ECO:0007669"/>
    <property type="project" value="InterPro"/>
</dbReference>
<dbReference type="SFLD" id="SFLDF00301">
    <property type="entry name" value="2-iminoacetate_synthase_(ThiH)"/>
    <property type="match status" value="1"/>
</dbReference>
<name>A0A233VA46_FINMA</name>
<dbReference type="InterPro" id="IPR034428">
    <property type="entry name" value="ThiH/NoCL/HydG-like"/>
</dbReference>
<evidence type="ECO:0000256" key="2">
    <source>
        <dbReference type="ARBA" id="ARBA00022485"/>
    </source>
</evidence>
<sequence length="384" mass="44330">MEEFKYFSNMQDIHSDIYDKLSEKLSEVKSVNVTANDVRRTLGKIKNNEALDHFDYYNMLSDAAIDFIEELGEISQKLRLQYFGNNVYLFSPLYIANYCENSCKYCGFRAKSDIVRAKLTMDEIESEMKQMRREKIEDVLILTGESQKYSSVDYICDAVKLAKKYFRVVGVEVYPTNVEDYKKLHEAGCDFVTAFQETYNPTNYKFYHPTGHKSCFPYRLDTQERAVMGGIRGVGFGALFGLSDGIEDCFCLGMHANLLQKKYPHAEISISFPRIRPTKNEEDLNIKEVPETKLMQFIIATRIFLPFAQITISTRESNEFRNLSLLMGATKISASVDTGIGRRNDEKDKGDEQFLINDTRTVDQVERDLAKYNLYPVYSDYIDV</sequence>
<reference evidence="9" key="1">
    <citation type="submission" date="2017-04" db="EMBL/GenBank/DDBJ databases">
        <title>Finegoldia magna isolated from orthopedic joint implant-associated infections.</title>
        <authorList>
            <person name="Bjorklund S."/>
            <person name="Bruggemann H."/>
            <person name="Jensen A."/>
            <person name="Hellmark B."/>
            <person name="Soderquist B."/>
        </authorList>
    </citation>
    <scope>NUCLEOTIDE SEQUENCE [LARGE SCALE GENOMIC DNA]</scope>
    <source>
        <strain evidence="9">CCUG 54800</strain>
    </source>
</reference>
<dbReference type="NCBIfam" id="TIGR02351">
    <property type="entry name" value="thiH"/>
    <property type="match status" value="1"/>
</dbReference>
<proteinExistence type="predicted"/>
<dbReference type="RefSeq" id="WP_094205030.1">
    <property type="nucleotide sequence ID" value="NZ_NDYC01000003.1"/>
</dbReference>
<dbReference type="GO" id="GO:0051539">
    <property type="term" value="F:4 iron, 4 sulfur cluster binding"/>
    <property type="evidence" value="ECO:0007669"/>
    <property type="project" value="UniProtKB-KW"/>
</dbReference>
<accession>A0A233VA46</accession>
<dbReference type="GO" id="GO:0009228">
    <property type="term" value="P:thiamine biosynthetic process"/>
    <property type="evidence" value="ECO:0007669"/>
    <property type="project" value="InterPro"/>
</dbReference>
<dbReference type="PANTHER" id="PTHR43583">
    <property type="entry name" value="2-IMINOACETATE SYNTHASE"/>
    <property type="match status" value="1"/>
</dbReference>
<keyword evidence="4" id="KW-0479">Metal-binding</keyword>
<evidence type="ECO:0000313" key="8">
    <source>
        <dbReference type="EMBL" id="OXZ29264.1"/>
    </source>
</evidence>
<dbReference type="SFLD" id="SFLDG01060">
    <property type="entry name" value="BATS_domain_containing"/>
    <property type="match status" value="1"/>
</dbReference>
<dbReference type="PANTHER" id="PTHR43583:SF1">
    <property type="entry name" value="2-IMINOACETATE SYNTHASE"/>
    <property type="match status" value="1"/>
</dbReference>
<dbReference type="GO" id="GO:0005506">
    <property type="term" value="F:iron ion binding"/>
    <property type="evidence" value="ECO:0007669"/>
    <property type="project" value="InterPro"/>
</dbReference>
<comment type="cofactor">
    <cofactor evidence="1">
        <name>[4Fe-4S] cluster</name>
        <dbReference type="ChEBI" id="CHEBI:49883"/>
    </cofactor>
</comment>
<protein>
    <submittedName>
        <fullName evidence="8">2-iminoacetate synthase ThiH</fullName>
    </submittedName>
</protein>
<keyword evidence="6" id="KW-0411">Iron-sulfur</keyword>
<organism evidence="8 9">
    <name type="scientific">Finegoldia magna</name>
    <name type="common">Peptostreptococcus magnus</name>
    <dbReference type="NCBI Taxonomy" id="1260"/>
    <lineage>
        <taxon>Bacteria</taxon>
        <taxon>Bacillati</taxon>
        <taxon>Bacillota</taxon>
        <taxon>Tissierellia</taxon>
        <taxon>Tissierellales</taxon>
        <taxon>Peptoniphilaceae</taxon>
        <taxon>Finegoldia</taxon>
    </lineage>
</organism>
<dbReference type="SMART" id="SM00876">
    <property type="entry name" value="BATS"/>
    <property type="match status" value="1"/>
</dbReference>
<comment type="caution">
    <text evidence="8">The sequence shown here is derived from an EMBL/GenBank/DDBJ whole genome shotgun (WGS) entry which is preliminary data.</text>
</comment>
<dbReference type="InterPro" id="IPR013785">
    <property type="entry name" value="Aldolase_TIM"/>
</dbReference>
<evidence type="ECO:0000259" key="7">
    <source>
        <dbReference type="SMART" id="SM00876"/>
    </source>
</evidence>
<keyword evidence="2" id="KW-0004">4Fe-4S</keyword>
<dbReference type="Gene3D" id="3.20.20.70">
    <property type="entry name" value="Aldolase class I"/>
    <property type="match status" value="1"/>
</dbReference>
<dbReference type="InterPro" id="IPR010722">
    <property type="entry name" value="BATS_dom"/>
</dbReference>
<gene>
    <name evidence="8" type="ORF">B9N49_00225</name>
</gene>
<dbReference type="Proteomes" id="UP000215413">
    <property type="component" value="Unassembled WGS sequence"/>
</dbReference>
<evidence type="ECO:0000256" key="6">
    <source>
        <dbReference type="ARBA" id="ARBA00023014"/>
    </source>
</evidence>
<evidence type="ECO:0000256" key="5">
    <source>
        <dbReference type="ARBA" id="ARBA00023004"/>
    </source>
</evidence>
<evidence type="ECO:0000256" key="4">
    <source>
        <dbReference type="ARBA" id="ARBA00022723"/>
    </source>
</evidence>
<dbReference type="AlphaFoldDB" id="A0A233VA46"/>
<dbReference type="SFLD" id="SFLDG01081">
    <property type="entry name" value="cleavage_of_the_Ca-Cb_bond_in"/>
    <property type="match status" value="1"/>
</dbReference>
<dbReference type="InterPro" id="IPR007197">
    <property type="entry name" value="rSAM"/>
</dbReference>
<keyword evidence="5" id="KW-0408">Iron</keyword>
<dbReference type="InterPro" id="IPR058240">
    <property type="entry name" value="rSAM_sf"/>
</dbReference>
<evidence type="ECO:0000256" key="3">
    <source>
        <dbReference type="ARBA" id="ARBA00022691"/>
    </source>
</evidence>
<feature type="domain" description="Biotin and thiamin synthesis-associated" evidence="7">
    <location>
        <begin position="271"/>
        <end position="376"/>
    </location>
</feature>
<dbReference type="Pfam" id="PF04055">
    <property type="entry name" value="Radical_SAM"/>
    <property type="match status" value="1"/>
</dbReference>
<dbReference type="InterPro" id="IPR012726">
    <property type="entry name" value="ThiH"/>
</dbReference>
<keyword evidence="3" id="KW-0949">S-adenosyl-L-methionine</keyword>
<dbReference type="SUPFAM" id="SSF102114">
    <property type="entry name" value="Radical SAM enzymes"/>
    <property type="match status" value="1"/>
</dbReference>
<dbReference type="EMBL" id="NDYC01000003">
    <property type="protein sequence ID" value="OXZ29264.1"/>
    <property type="molecule type" value="Genomic_DNA"/>
</dbReference>
<evidence type="ECO:0000313" key="9">
    <source>
        <dbReference type="Proteomes" id="UP000215413"/>
    </source>
</evidence>
<evidence type="ECO:0000256" key="1">
    <source>
        <dbReference type="ARBA" id="ARBA00001966"/>
    </source>
</evidence>